<reference evidence="2" key="1">
    <citation type="submission" date="2023-02" db="EMBL/GenBank/DDBJ databases">
        <title>Nocardiopsis ansamitocini NBRC 112285.</title>
        <authorList>
            <person name="Ichikawa N."/>
            <person name="Sato H."/>
            <person name="Tonouchi N."/>
        </authorList>
    </citation>
    <scope>NUCLEOTIDE SEQUENCE</scope>
    <source>
        <strain evidence="2">NBRC 112285</strain>
    </source>
</reference>
<dbReference type="InterPro" id="IPR006076">
    <property type="entry name" value="FAD-dep_OxRdtase"/>
</dbReference>
<comment type="caution">
    <text evidence="2">The sequence shown here is derived from an EMBL/GenBank/DDBJ whole genome shotgun (WGS) entry which is preliminary data.</text>
</comment>
<name>A0A9W6UGI0_9ACTN</name>
<dbReference type="Gene3D" id="3.30.9.10">
    <property type="entry name" value="D-Amino Acid Oxidase, subunit A, domain 2"/>
    <property type="match status" value="1"/>
</dbReference>
<dbReference type="InterPro" id="IPR036188">
    <property type="entry name" value="FAD/NAD-bd_sf"/>
</dbReference>
<dbReference type="Gene3D" id="3.50.50.60">
    <property type="entry name" value="FAD/NAD(P)-binding domain"/>
    <property type="match status" value="1"/>
</dbReference>
<sequence>MIAVSAAARRAAAALADAAPRIFWTDPDVPGHDVPEPAPPLSGRVRADLAVVGGGFSGLWSALIAKERDPDRDVVLLEARTVGWAASGRNGGFCEASLTHGYANGAERWPDEIVELERLGRQNLDRIADAVERHGIDCEFERTGQLILATRDWHNAELAEYGEQLRALGHKAVNLDADQARAEVNSPTYLGGLYEPDGTAMLHPAKLAWGLRAACLRLGVRIFEHSPVRSIRSEPVAVRLETRGGSVSAPAVAWGTGAFPGPLRRIRRHVVPVYDYVLMTEPLTADQKNAVGWKSRAGLSDAANQFHYYRLTADDRILWGGYDVIYHYGGGIRPEYDQRSETFQRLAEHFFETFPQLPDVRFTHRWGGVIDTCSRFCAYFDTAYDGRLAYAAGYTGLGVGATRFGAEVMLDTLAGADTELTRPEMVRTKPLPFPPEPLRFAGIELTRRSIAAADRNGGRRNLWLRGLDAVGLGFDS</sequence>
<feature type="domain" description="FAD dependent oxidoreductase" evidence="1">
    <location>
        <begin position="48"/>
        <end position="409"/>
    </location>
</feature>
<keyword evidence="3" id="KW-1185">Reference proteome</keyword>
<dbReference type="GO" id="GO:0005737">
    <property type="term" value="C:cytoplasm"/>
    <property type="evidence" value="ECO:0007669"/>
    <property type="project" value="TreeGrafter"/>
</dbReference>
<accession>A0A9W6UGI0</accession>
<dbReference type="PANTHER" id="PTHR13847">
    <property type="entry name" value="SARCOSINE DEHYDROGENASE-RELATED"/>
    <property type="match status" value="1"/>
</dbReference>
<dbReference type="Pfam" id="PF01266">
    <property type="entry name" value="DAO"/>
    <property type="match status" value="1"/>
</dbReference>
<dbReference type="AlphaFoldDB" id="A0A9W6UGI0"/>
<proteinExistence type="predicted"/>
<dbReference type="PANTHER" id="PTHR13847:SF281">
    <property type="entry name" value="FAD DEPENDENT OXIDOREDUCTASE DOMAIN-CONTAINING PROTEIN"/>
    <property type="match status" value="1"/>
</dbReference>
<dbReference type="EMBL" id="BSQG01000002">
    <property type="protein sequence ID" value="GLU47506.1"/>
    <property type="molecule type" value="Genomic_DNA"/>
</dbReference>
<evidence type="ECO:0000313" key="2">
    <source>
        <dbReference type="EMBL" id="GLU47506.1"/>
    </source>
</evidence>
<evidence type="ECO:0000259" key="1">
    <source>
        <dbReference type="Pfam" id="PF01266"/>
    </source>
</evidence>
<protein>
    <submittedName>
        <fullName evidence="2">Oxidoreductase</fullName>
    </submittedName>
</protein>
<organism evidence="2 3">
    <name type="scientific">Nocardiopsis ansamitocini</name>
    <dbReference type="NCBI Taxonomy" id="1670832"/>
    <lineage>
        <taxon>Bacteria</taxon>
        <taxon>Bacillati</taxon>
        <taxon>Actinomycetota</taxon>
        <taxon>Actinomycetes</taxon>
        <taxon>Streptosporangiales</taxon>
        <taxon>Nocardiopsidaceae</taxon>
        <taxon>Nocardiopsis</taxon>
    </lineage>
</organism>
<dbReference type="SUPFAM" id="SSF51905">
    <property type="entry name" value="FAD/NAD(P)-binding domain"/>
    <property type="match status" value="1"/>
</dbReference>
<dbReference type="Proteomes" id="UP001165092">
    <property type="component" value="Unassembled WGS sequence"/>
</dbReference>
<evidence type="ECO:0000313" key="3">
    <source>
        <dbReference type="Proteomes" id="UP001165092"/>
    </source>
</evidence>
<gene>
    <name evidence="2" type="ORF">Nans01_18570</name>
</gene>